<dbReference type="EMBL" id="LFZO01000701">
    <property type="protein sequence ID" value="KXS99791.1"/>
    <property type="molecule type" value="Genomic_DNA"/>
</dbReference>
<dbReference type="Proteomes" id="UP000073492">
    <property type="component" value="Unassembled WGS sequence"/>
</dbReference>
<name>A0A139HBH8_9PEZI</name>
<dbReference type="PANTHER" id="PTHR13395:SF6">
    <property type="entry name" value="SISTER CHROMATID COHESION PROTEIN DCC1"/>
    <property type="match status" value="1"/>
</dbReference>
<dbReference type="STRING" id="113226.A0A139HBH8"/>
<evidence type="ECO:0000313" key="4">
    <source>
        <dbReference type="Proteomes" id="UP000073492"/>
    </source>
</evidence>
<evidence type="ECO:0000313" key="3">
    <source>
        <dbReference type="EMBL" id="KXS99791.1"/>
    </source>
</evidence>
<comment type="caution">
    <text evidence="3">The sequence shown here is derived from an EMBL/GenBank/DDBJ whole genome shotgun (WGS) entry which is preliminary data.</text>
</comment>
<protein>
    <recommendedName>
        <fullName evidence="5">Sister chromatid cohesion protein Dcc1</fullName>
    </recommendedName>
</protein>
<accession>A0A139HBH8</accession>
<sequence>MICPSHNMSTQDRDAGVPITVLPESGLQHVRLLELPPELLALLTGESPPRLQLKAKEDLAGNAKDANVVLCTPDRTYHIRQVSTSNSVYLTQTTEKQDPGGGPPEIGVEAVAKCDTTIELLSTTKQSAVPFIKAALPVYSSNGNYGSAASFTKTDLFHHIPLSQAECEESWSELACFESQDPHGCYVPSAKVKAEIWQLAVTAATADGINLTDPFPASDLPAFAMDICQDWPPELVSSVLKGASNVTPGGHFAIDETKAVRFAGLNLLQAKSEGRAIEATGFLRAWRDLLPEASRGKCEFAALQGFYALQDGGSMIKYIDSAPATIATTESKSLGAKRKWHEKFAASRKKT</sequence>
<gene>
    <name evidence="3" type="ORF">AC579_9449</name>
</gene>
<dbReference type="InterPro" id="IPR019128">
    <property type="entry name" value="Dcc1"/>
</dbReference>
<comment type="similarity">
    <text evidence="1">Belongs to the DCC1 family.</text>
</comment>
<dbReference type="Pfam" id="PF09724">
    <property type="entry name" value="Dcc1"/>
    <property type="match status" value="1"/>
</dbReference>
<organism evidence="3 4">
    <name type="scientific">Pseudocercospora musae</name>
    <dbReference type="NCBI Taxonomy" id="113226"/>
    <lineage>
        <taxon>Eukaryota</taxon>
        <taxon>Fungi</taxon>
        <taxon>Dikarya</taxon>
        <taxon>Ascomycota</taxon>
        <taxon>Pezizomycotina</taxon>
        <taxon>Dothideomycetes</taxon>
        <taxon>Dothideomycetidae</taxon>
        <taxon>Mycosphaerellales</taxon>
        <taxon>Mycosphaerellaceae</taxon>
        <taxon>Pseudocercospora</taxon>
    </lineage>
</organism>
<dbReference type="GO" id="GO:0034088">
    <property type="term" value="P:maintenance of mitotic sister chromatid cohesion"/>
    <property type="evidence" value="ECO:0007669"/>
    <property type="project" value="TreeGrafter"/>
</dbReference>
<dbReference type="GO" id="GO:0000775">
    <property type="term" value="C:chromosome, centromeric region"/>
    <property type="evidence" value="ECO:0007669"/>
    <property type="project" value="TreeGrafter"/>
</dbReference>
<keyword evidence="2" id="KW-0235">DNA replication</keyword>
<evidence type="ECO:0000256" key="2">
    <source>
        <dbReference type="ARBA" id="ARBA00022705"/>
    </source>
</evidence>
<dbReference type="GO" id="GO:0031390">
    <property type="term" value="C:Ctf18 RFC-like complex"/>
    <property type="evidence" value="ECO:0007669"/>
    <property type="project" value="InterPro"/>
</dbReference>
<evidence type="ECO:0008006" key="5">
    <source>
        <dbReference type="Google" id="ProtNLM"/>
    </source>
</evidence>
<evidence type="ECO:0000256" key="1">
    <source>
        <dbReference type="ARBA" id="ARBA00007017"/>
    </source>
</evidence>
<keyword evidence="4" id="KW-1185">Reference proteome</keyword>
<dbReference type="GO" id="GO:0006260">
    <property type="term" value="P:DNA replication"/>
    <property type="evidence" value="ECO:0007669"/>
    <property type="project" value="UniProtKB-KW"/>
</dbReference>
<dbReference type="PANTHER" id="PTHR13395">
    <property type="entry name" value="SISTER CHROMATID COHESION PROTEIN DCC1-RELATED"/>
    <property type="match status" value="1"/>
</dbReference>
<dbReference type="OrthoDB" id="5199543at2759"/>
<dbReference type="GO" id="GO:0000785">
    <property type="term" value="C:chromatin"/>
    <property type="evidence" value="ECO:0007669"/>
    <property type="project" value="TreeGrafter"/>
</dbReference>
<dbReference type="AlphaFoldDB" id="A0A139HBH8"/>
<proteinExistence type="inferred from homology"/>
<reference evidence="3 4" key="1">
    <citation type="submission" date="2015-07" db="EMBL/GenBank/DDBJ databases">
        <title>Comparative genomics of the Sigatoka disease complex on banana suggests a link between parallel evolutionary changes in Pseudocercospora fijiensis and Pseudocercospora eumusae and increased virulence on the banana host.</title>
        <authorList>
            <person name="Chang T.-C."/>
            <person name="Salvucci A."/>
            <person name="Crous P.W."/>
            <person name="Stergiopoulos I."/>
        </authorList>
    </citation>
    <scope>NUCLEOTIDE SEQUENCE [LARGE SCALE GENOMIC DNA]</scope>
    <source>
        <strain evidence="3 4">CBS 116634</strain>
    </source>
</reference>